<keyword evidence="3" id="KW-0583">PHB biosynthesis</keyword>
<evidence type="ECO:0000313" key="4">
    <source>
        <dbReference type="EMBL" id="KUG24187.1"/>
    </source>
</evidence>
<evidence type="ECO:0000256" key="3">
    <source>
        <dbReference type="ARBA" id="ARBA00022752"/>
    </source>
</evidence>
<evidence type="ECO:0000256" key="1">
    <source>
        <dbReference type="ARBA" id="ARBA00004683"/>
    </source>
</evidence>
<sequence length="303" mass="35460">MTDEDKQSPLKEVPFLPWLNTAAAMWFNMLKAMPSNPDTSVMTQAAVQNRFTQQLDTNLNLLKSFSRMMGEPESASAAANSLSSLPEILLKMAKSGFDAAMQIQNHLVEKAGKIGKRTEAYNFENLDQEVFKAFSDIYEKEFRQYFKIPPLGLTRFYQERFNEMLDKYNIFETMLAEFLSILYLPLEKSFKVFQEKLKQMAEEGNLPKEAKESYTIWIKILEGHYISLFRSKEYTDTLHRTLNTLEDFIIVRNRMLEDFLQLLPVVTQREMEDLYKEFHVLKKRVKELEKQLNISPNTLTVVK</sequence>
<accession>A0A0W8FTJ3</accession>
<dbReference type="GO" id="GO:0042619">
    <property type="term" value="P:poly-hydroxybutyrate biosynthetic process"/>
    <property type="evidence" value="ECO:0007669"/>
    <property type="project" value="UniProtKB-KW"/>
</dbReference>
<comment type="pathway">
    <text evidence="1">Biopolymer metabolism; poly-(R)-3-hydroxybutanoate biosynthesis.</text>
</comment>
<name>A0A0W8FTJ3_9ZZZZ</name>
<organism evidence="4">
    <name type="scientific">hydrocarbon metagenome</name>
    <dbReference type="NCBI Taxonomy" id="938273"/>
    <lineage>
        <taxon>unclassified sequences</taxon>
        <taxon>metagenomes</taxon>
        <taxon>ecological metagenomes</taxon>
    </lineage>
</organism>
<reference evidence="4" key="1">
    <citation type="journal article" date="2015" name="Proc. Natl. Acad. Sci. U.S.A.">
        <title>Networks of energetic and metabolic interactions define dynamics in microbial communities.</title>
        <authorList>
            <person name="Embree M."/>
            <person name="Liu J.K."/>
            <person name="Al-Bassam M.M."/>
            <person name="Zengler K."/>
        </authorList>
    </citation>
    <scope>NUCLEOTIDE SEQUENCE</scope>
</reference>
<evidence type="ECO:0000256" key="2">
    <source>
        <dbReference type="ARBA" id="ARBA00019066"/>
    </source>
</evidence>
<proteinExistence type="predicted"/>
<dbReference type="AlphaFoldDB" id="A0A0W8FTJ3"/>
<protein>
    <recommendedName>
        <fullName evidence="2">Poly(3-hydroxyalkanoate) polymerase subunit PhaE</fullName>
    </recommendedName>
</protein>
<dbReference type="EMBL" id="LNQE01000857">
    <property type="protein sequence ID" value="KUG24187.1"/>
    <property type="molecule type" value="Genomic_DNA"/>
</dbReference>
<dbReference type="InterPro" id="IPR010123">
    <property type="entry name" value="PHA_synth_III_E"/>
</dbReference>
<gene>
    <name evidence="4" type="ORF">ASZ90_005983</name>
</gene>
<dbReference type="Pfam" id="PF09712">
    <property type="entry name" value="PHA_synth_III_E"/>
    <property type="match status" value="1"/>
</dbReference>
<dbReference type="UniPathway" id="UPA00917"/>
<comment type="caution">
    <text evidence="4">The sequence shown here is derived from an EMBL/GenBank/DDBJ whole genome shotgun (WGS) entry which is preliminary data.</text>
</comment>